<feature type="coiled-coil region" evidence="1">
    <location>
        <begin position="111"/>
        <end position="151"/>
    </location>
</feature>
<keyword evidence="4" id="KW-1185">Reference proteome</keyword>
<feature type="domain" description="J" evidence="2">
    <location>
        <begin position="19"/>
        <end position="84"/>
    </location>
</feature>
<dbReference type="Pfam" id="PF00226">
    <property type="entry name" value="DnaJ"/>
    <property type="match status" value="1"/>
</dbReference>
<evidence type="ECO:0000313" key="4">
    <source>
        <dbReference type="Proteomes" id="UP001597375"/>
    </source>
</evidence>
<proteinExistence type="predicted"/>
<dbReference type="InterPro" id="IPR036625">
    <property type="entry name" value="E3-bd_dom_sf"/>
</dbReference>
<evidence type="ECO:0000259" key="2">
    <source>
        <dbReference type="PROSITE" id="PS50076"/>
    </source>
</evidence>
<dbReference type="Gene3D" id="1.10.287.110">
    <property type="entry name" value="DnaJ domain"/>
    <property type="match status" value="1"/>
</dbReference>
<keyword evidence="1" id="KW-0175">Coiled coil</keyword>
<name>A0ABW5D5K6_9BACT</name>
<dbReference type="EMBL" id="JBHUIT010000003">
    <property type="protein sequence ID" value="MFD2256009.1"/>
    <property type="molecule type" value="Genomic_DNA"/>
</dbReference>
<sequence length="194" mass="21798">MRWSPVHVARALLREDPMNAFEKLGLELELTVSEEEVREAFRRKAAEAHPDSGGSEQEFSGLQAAREVLLGPSARLREWLAAKGVEVDPRGQIEASLMDLFQKVAETGSGAEEAIRRNAAAQSALAKAMLEVQLMARREKLKDLLAEVETEIRGRIDRFAMLEKNQNDAAKILRDLIFLEKWRGTLKGLYGRLM</sequence>
<dbReference type="InterPro" id="IPR001623">
    <property type="entry name" value="DnaJ_domain"/>
</dbReference>
<evidence type="ECO:0000256" key="1">
    <source>
        <dbReference type="SAM" id="Coils"/>
    </source>
</evidence>
<evidence type="ECO:0000313" key="3">
    <source>
        <dbReference type="EMBL" id="MFD2256009.1"/>
    </source>
</evidence>
<accession>A0ABW5D5K6</accession>
<organism evidence="3 4">
    <name type="scientific">Luteolibacter algae</name>
    <dbReference type="NCBI Taxonomy" id="454151"/>
    <lineage>
        <taxon>Bacteria</taxon>
        <taxon>Pseudomonadati</taxon>
        <taxon>Verrucomicrobiota</taxon>
        <taxon>Verrucomicrobiia</taxon>
        <taxon>Verrucomicrobiales</taxon>
        <taxon>Verrucomicrobiaceae</taxon>
        <taxon>Luteolibacter</taxon>
    </lineage>
</organism>
<gene>
    <name evidence="3" type="ORF">ACFSSA_04915</name>
</gene>
<dbReference type="SUPFAM" id="SSF46565">
    <property type="entry name" value="Chaperone J-domain"/>
    <property type="match status" value="1"/>
</dbReference>
<dbReference type="RefSeq" id="WP_386818867.1">
    <property type="nucleotide sequence ID" value="NZ_JBHUIT010000003.1"/>
</dbReference>
<dbReference type="Proteomes" id="UP001597375">
    <property type="component" value="Unassembled WGS sequence"/>
</dbReference>
<dbReference type="PROSITE" id="PS50076">
    <property type="entry name" value="DNAJ_2"/>
    <property type="match status" value="1"/>
</dbReference>
<reference evidence="4" key="1">
    <citation type="journal article" date="2019" name="Int. J. Syst. Evol. Microbiol.">
        <title>The Global Catalogue of Microorganisms (GCM) 10K type strain sequencing project: providing services to taxonomists for standard genome sequencing and annotation.</title>
        <authorList>
            <consortium name="The Broad Institute Genomics Platform"/>
            <consortium name="The Broad Institute Genome Sequencing Center for Infectious Disease"/>
            <person name="Wu L."/>
            <person name="Ma J."/>
        </authorList>
    </citation>
    <scope>NUCLEOTIDE SEQUENCE [LARGE SCALE GENOMIC DNA]</scope>
    <source>
        <strain evidence="4">CGMCC 4.7106</strain>
    </source>
</reference>
<protein>
    <submittedName>
        <fullName evidence="3">J domain-containing protein</fullName>
    </submittedName>
</protein>
<dbReference type="Gene3D" id="4.10.320.10">
    <property type="entry name" value="E3-binding domain"/>
    <property type="match status" value="1"/>
</dbReference>
<comment type="caution">
    <text evidence="3">The sequence shown here is derived from an EMBL/GenBank/DDBJ whole genome shotgun (WGS) entry which is preliminary data.</text>
</comment>
<dbReference type="InterPro" id="IPR036869">
    <property type="entry name" value="J_dom_sf"/>
</dbReference>
<dbReference type="CDD" id="cd06257">
    <property type="entry name" value="DnaJ"/>
    <property type="match status" value="1"/>
</dbReference>